<dbReference type="GO" id="GO:0003677">
    <property type="term" value="F:DNA binding"/>
    <property type="evidence" value="ECO:0007669"/>
    <property type="project" value="InterPro"/>
</dbReference>
<keyword evidence="4" id="KW-1185">Reference proteome</keyword>
<dbReference type="PANTHER" id="PTHR43236:SF2">
    <property type="entry name" value="BLL0069 PROTEIN"/>
    <property type="match status" value="1"/>
</dbReference>
<dbReference type="Pfam" id="PF15731">
    <property type="entry name" value="MqsA_antitoxin"/>
    <property type="match status" value="1"/>
</dbReference>
<organism evidence="3 4">
    <name type="scientific">Aureimonas phyllosphaerae</name>
    <dbReference type="NCBI Taxonomy" id="1166078"/>
    <lineage>
        <taxon>Bacteria</taxon>
        <taxon>Pseudomonadati</taxon>
        <taxon>Pseudomonadota</taxon>
        <taxon>Alphaproteobacteria</taxon>
        <taxon>Hyphomicrobiales</taxon>
        <taxon>Aurantimonadaceae</taxon>
        <taxon>Aureimonas</taxon>
    </lineage>
</organism>
<comment type="similarity">
    <text evidence="1">Belongs to the short-chain fatty acyl-CoA assimilation regulator (ScfR) family.</text>
</comment>
<dbReference type="EMBL" id="JACIDO010000008">
    <property type="protein sequence ID" value="MBB3937349.1"/>
    <property type="molecule type" value="Genomic_DNA"/>
</dbReference>
<proteinExistence type="inferred from homology"/>
<dbReference type="SUPFAM" id="SSF47413">
    <property type="entry name" value="lambda repressor-like DNA-binding domains"/>
    <property type="match status" value="1"/>
</dbReference>
<evidence type="ECO:0000256" key="1">
    <source>
        <dbReference type="ARBA" id="ARBA00007227"/>
    </source>
</evidence>
<dbReference type="InterPro" id="IPR022452">
    <property type="entry name" value="MqsA"/>
</dbReference>
<dbReference type="CDD" id="cd00093">
    <property type="entry name" value="HTH_XRE"/>
    <property type="match status" value="1"/>
</dbReference>
<evidence type="ECO:0000313" key="4">
    <source>
        <dbReference type="Proteomes" id="UP000531216"/>
    </source>
</evidence>
<comment type="caution">
    <text evidence="3">The sequence shown here is derived from an EMBL/GenBank/DDBJ whole genome shotgun (WGS) entry which is preliminary data.</text>
</comment>
<dbReference type="AlphaFoldDB" id="A0A7W6FVJ2"/>
<name>A0A7W6FVJ2_9HYPH</name>
<dbReference type="InterPro" id="IPR010359">
    <property type="entry name" value="IrrE_HExxH"/>
</dbReference>
<dbReference type="OrthoDB" id="9794834at2"/>
<dbReference type="Gene3D" id="1.10.10.2910">
    <property type="match status" value="1"/>
</dbReference>
<dbReference type="InterPro" id="IPR001387">
    <property type="entry name" value="Cro/C1-type_HTH"/>
</dbReference>
<protein>
    <submittedName>
        <fullName evidence="3">Putative zinc finger/helix-turn-helix YgiT family protein</fullName>
    </submittedName>
</protein>
<feature type="domain" description="HTH cro/C1-type" evidence="2">
    <location>
        <begin position="79"/>
        <end position="132"/>
    </location>
</feature>
<dbReference type="InterPro" id="IPR052345">
    <property type="entry name" value="Rad_response_metalloprotease"/>
</dbReference>
<dbReference type="Gene3D" id="1.10.260.40">
    <property type="entry name" value="lambda repressor-like DNA-binding domains"/>
    <property type="match status" value="1"/>
</dbReference>
<dbReference type="NCBIfam" id="TIGR03830">
    <property type="entry name" value="CxxCG_CxxCG_HTH"/>
    <property type="match status" value="1"/>
</dbReference>
<evidence type="ECO:0000313" key="3">
    <source>
        <dbReference type="EMBL" id="MBB3937349.1"/>
    </source>
</evidence>
<dbReference type="Pfam" id="PF06114">
    <property type="entry name" value="Peptidase_M78"/>
    <property type="match status" value="1"/>
</dbReference>
<accession>A0A7W6FVJ2</accession>
<dbReference type="PROSITE" id="PS50943">
    <property type="entry name" value="HTH_CROC1"/>
    <property type="match status" value="1"/>
</dbReference>
<dbReference type="InterPro" id="IPR010982">
    <property type="entry name" value="Lambda_DNA-bd_dom_sf"/>
</dbReference>
<dbReference type="InterPro" id="IPR032758">
    <property type="entry name" value="MqsA/HigA-2"/>
</dbReference>
<evidence type="ECO:0000259" key="2">
    <source>
        <dbReference type="PROSITE" id="PS50943"/>
    </source>
</evidence>
<dbReference type="RefSeq" id="WP_090964322.1">
    <property type="nucleotide sequence ID" value="NZ_FOOA01000012.1"/>
</dbReference>
<sequence>MTDSRAIFCLECGSENVTEEVSEVTANVRGRTVVLPADRHMRCGACGSISHPGKMADQHLEAIGERIREEDGLLSVADLKEIRTRYGLQQEEMEALIGTGPKTWVRWERGRVVPSPQSDKVIRRIAEDPRYLLQLMEEKGVSNETALGVIEEACEREVRTHSDAFRASPAPERQPVEVIVSSVLGRGSEVRKRLFDVRKAYVDIDATIARHKERVPVDVEGLARDLGISIARDTRMTMGSSGSITRETRPTGAAGFLISVNGREHPHRQRFTIAHEVAHYVMHRDRIGNGITEPVLNRNLDGQDPIEREANAMAAELLMPENSLREAFAETNDAAELARRFKVSHESMGWRLFGLGLTKVRPRQN</sequence>
<gene>
    <name evidence="3" type="ORF">GGR05_003515</name>
</gene>
<dbReference type="Proteomes" id="UP000531216">
    <property type="component" value="Unassembled WGS sequence"/>
</dbReference>
<dbReference type="PANTHER" id="PTHR43236">
    <property type="entry name" value="ANTITOXIN HIGA1"/>
    <property type="match status" value="1"/>
</dbReference>
<reference evidence="3 4" key="1">
    <citation type="submission" date="2020-08" db="EMBL/GenBank/DDBJ databases">
        <title>Genomic Encyclopedia of Type Strains, Phase IV (KMG-IV): sequencing the most valuable type-strain genomes for metagenomic binning, comparative biology and taxonomic classification.</title>
        <authorList>
            <person name="Goeker M."/>
        </authorList>
    </citation>
    <scope>NUCLEOTIDE SEQUENCE [LARGE SCALE GENOMIC DNA]</scope>
    <source>
        <strain evidence="3 4">DSM 25024</strain>
    </source>
</reference>